<dbReference type="SUPFAM" id="SSF55920">
    <property type="entry name" value="Creatinase/aminopeptidase"/>
    <property type="match status" value="1"/>
</dbReference>
<dbReference type="EMBL" id="JAQQBS010001422">
    <property type="protein sequence ID" value="KAK0164662.1"/>
    <property type="molecule type" value="Genomic_DNA"/>
</dbReference>
<dbReference type="InterPro" id="IPR036005">
    <property type="entry name" value="Creatinase/aminopeptidase-like"/>
</dbReference>
<evidence type="ECO:0000256" key="4">
    <source>
        <dbReference type="ARBA" id="ARBA00022801"/>
    </source>
</evidence>
<dbReference type="InterPro" id="IPR033740">
    <property type="entry name" value="Pept_M24B"/>
</dbReference>
<dbReference type="Pfam" id="PF16189">
    <property type="entry name" value="Creatinase_N_2"/>
    <property type="match status" value="1"/>
</dbReference>
<dbReference type="GO" id="GO:0070006">
    <property type="term" value="F:metalloaminopeptidase activity"/>
    <property type="evidence" value="ECO:0007669"/>
    <property type="project" value="InterPro"/>
</dbReference>
<feature type="domain" description="Peptidase M24" evidence="6">
    <location>
        <begin position="333"/>
        <end position="548"/>
    </location>
</feature>
<evidence type="ECO:0000259" key="8">
    <source>
        <dbReference type="Pfam" id="PF16188"/>
    </source>
</evidence>
<dbReference type="InterPro" id="IPR029149">
    <property type="entry name" value="Creatin/AminoP/Spt16_N"/>
</dbReference>
<dbReference type="InterPro" id="IPR000587">
    <property type="entry name" value="Creatinase_N"/>
</dbReference>
<dbReference type="FunFam" id="3.90.230.10:FF:000007">
    <property type="entry name" value="Xaa-Pro aminopeptidase P"/>
    <property type="match status" value="1"/>
</dbReference>
<sequence>MRHSGITKLAKLRKLMSSIQVNNGTVEGIQAVIVGSEDAHHSEYIMDHDKRRHYISGFQGSYGTAIITATEALLWTDGRYYAQATAEFDPPEEWTLMKEGTLGTLTKEEWLISALPPKSFVGVDPNLISNSVWESLHNALSSAGHRLLPLRENLIDKIWGDDQPAITSNDIVPQLIKYTGKTAGEKVAECRAAMKKNHATILVISFLDEVAYLLNLRGSDIPYNPIFFAYVIITLTEVHMFVNESKLSDEAKQQLVNEGVEVIYHPYESIRIFLKQLIQSKLRTTEDTRENGKIWITNDANYALHMECGDLQRFIAITPIRKMQVIKNSVEIERMKEAHIRDAVALVKYFAWLEDKVKSKHDPPITEITGADQLEKFRREQENFVGLSFPTISSVGPHGAIIHYLPSPQTDLPITDQEIYLCDSGAQYYDGTTDVTRTFHFGNPTSFQREVFTRVFKGQVALATVKFPAMIKGNYLDTLARKSLWDVGLNYLHGTGHGVGAYLNVHEFPSSISWRPHPDDPGLQAGMFLSNEPGFYEDESFGVRLENVQYTVKAKTSYNHRDLEFLTFEPVTFVPIQTSLLDVSLLNNEEVDYLNNYHAKCLEILGPLLQGEDNAQALEWLKKETLPITK</sequence>
<name>A0AA39F809_9HYME</name>
<evidence type="ECO:0008006" key="11">
    <source>
        <dbReference type="Google" id="ProtNLM"/>
    </source>
</evidence>
<organism evidence="9 10">
    <name type="scientific">Microctonus aethiopoides</name>
    <dbReference type="NCBI Taxonomy" id="144406"/>
    <lineage>
        <taxon>Eukaryota</taxon>
        <taxon>Metazoa</taxon>
        <taxon>Ecdysozoa</taxon>
        <taxon>Arthropoda</taxon>
        <taxon>Hexapoda</taxon>
        <taxon>Insecta</taxon>
        <taxon>Pterygota</taxon>
        <taxon>Neoptera</taxon>
        <taxon>Endopterygota</taxon>
        <taxon>Hymenoptera</taxon>
        <taxon>Apocrita</taxon>
        <taxon>Ichneumonoidea</taxon>
        <taxon>Braconidae</taxon>
        <taxon>Euphorinae</taxon>
        <taxon>Microctonus</taxon>
    </lineage>
</organism>
<feature type="domain" description="Creatinase N-terminal" evidence="7">
    <location>
        <begin position="29"/>
        <end position="149"/>
    </location>
</feature>
<dbReference type="PANTHER" id="PTHR43763:SF6">
    <property type="entry name" value="XAA-PRO AMINOPEPTIDASE 1"/>
    <property type="match status" value="1"/>
</dbReference>
<evidence type="ECO:0000313" key="10">
    <source>
        <dbReference type="Proteomes" id="UP001168990"/>
    </source>
</evidence>
<keyword evidence="10" id="KW-1185">Reference proteome</keyword>
<dbReference type="FunFam" id="3.40.350.10:FF:000003">
    <property type="entry name" value="Xaa-pro aminopeptidase P"/>
    <property type="match status" value="1"/>
</dbReference>
<reference evidence="9" key="2">
    <citation type="submission" date="2023-03" db="EMBL/GenBank/DDBJ databases">
        <authorList>
            <person name="Inwood S.N."/>
            <person name="Skelly J.G."/>
            <person name="Guhlin J."/>
            <person name="Harrop T.W.R."/>
            <person name="Goldson S.G."/>
            <person name="Dearden P.K."/>
        </authorList>
    </citation>
    <scope>NUCLEOTIDE SEQUENCE</scope>
    <source>
        <strain evidence="9">Irish</strain>
        <tissue evidence="9">Whole body</tissue>
    </source>
</reference>
<dbReference type="CDD" id="cd01085">
    <property type="entry name" value="APP"/>
    <property type="match status" value="1"/>
</dbReference>
<evidence type="ECO:0000256" key="3">
    <source>
        <dbReference type="ARBA" id="ARBA00022723"/>
    </source>
</evidence>
<dbReference type="PANTHER" id="PTHR43763">
    <property type="entry name" value="XAA-PRO AMINOPEPTIDASE 1"/>
    <property type="match status" value="1"/>
</dbReference>
<feature type="domain" description="Peptidase M24 C-terminal" evidence="8">
    <location>
        <begin position="564"/>
        <end position="628"/>
    </location>
</feature>
<evidence type="ECO:0000256" key="5">
    <source>
        <dbReference type="ARBA" id="ARBA00023211"/>
    </source>
</evidence>
<comment type="caution">
    <text evidence="9">The sequence shown here is derived from an EMBL/GenBank/DDBJ whole genome shotgun (WGS) entry which is preliminary data.</text>
</comment>
<protein>
    <recommendedName>
        <fullName evidence="11">Xaa-Pro aminopeptidase ApepP</fullName>
    </recommendedName>
</protein>
<reference evidence="9" key="1">
    <citation type="journal article" date="2023" name="bioRxiv">
        <title>Scaffold-level genome assemblies of two parasitoid biocontrol wasps reveal the parthenogenesis mechanism and an associated novel virus.</title>
        <authorList>
            <person name="Inwood S."/>
            <person name="Skelly J."/>
            <person name="Guhlin J."/>
            <person name="Harrop T."/>
            <person name="Goldson S."/>
            <person name="Dearden P."/>
        </authorList>
    </citation>
    <scope>NUCLEOTIDE SEQUENCE</scope>
    <source>
        <strain evidence="9">Irish</strain>
        <tissue evidence="9">Whole body</tissue>
    </source>
</reference>
<keyword evidence="3" id="KW-0479">Metal-binding</keyword>
<evidence type="ECO:0000256" key="2">
    <source>
        <dbReference type="ARBA" id="ARBA00008766"/>
    </source>
</evidence>
<dbReference type="Pfam" id="PF00557">
    <property type="entry name" value="Peptidase_M24"/>
    <property type="match status" value="1"/>
</dbReference>
<dbReference type="Proteomes" id="UP001168990">
    <property type="component" value="Unassembled WGS sequence"/>
</dbReference>
<evidence type="ECO:0000259" key="7">
    <source>
        <dbReference type="Pfam" id="PF01321"/>
    </source>
</evidence>
<dbReference type="Pfam" id="PF16188">
    <property type="entry name" value="Peptidase_M24_C"/>
    <property type="match status" value="1"/>
</dbReference>
<proteinExistence type="inferred from homology"/>
<dbReference type="Gene3D" id="3.40.350.10">
    <property type="entry name" value="Creatinase/prolidase N-terminal domain"/>
    <property type="match status" value="2"/>
</dbReference>
<comment type="cofactor">
    <cofactor evidence="1">
        <name>Mn(2+)</name>
        <dbReference type="ChEBI" id="CHEBI:29035"/>
    </cofactor>
</comment>
<dbReference type="InterPro" id="IPR050422">
    <property type="entry name" value="X-Pro_aminopeptidase_P"/>
</dbReference>
<dbReference type="Pfam" id="PF01321">
    <property type="entry name" value="Creatinase_N"/>
    <property type="match status" value="1"/>
</dbReference>
<gene>
    <name evidence="9" type="ORF">PV328_003259</name>
</gene>
<accession>A0AA39F809</accession>
<keyword evidence="5" id="KW-0464">Manganese</keyword>
<dbReference type="AlphaFoldDB" id="A0AA39F809"/>
<dbReference type="GO" id="GO:0046872">
    <property type="term" value="F:metal ion binding"/>
    <property type="evidence" value="ECO:0007669"/>
    <property type="project" value="UniProtKB-KW"/>
</dbReference>
<keyword evidence="4" id="KW-0378">Hydrolase</keyword>
<dbReference type="GO" id="GO:0005737">
    <property type="term" value="C:cytoplasm"/>
    <property type="evidence" value="ECO:0007669"/>
    <property type="project" value="UniProtKB-ARBA"/>
</dbReference>
<evidence type="ECO:0000256" key="1">
    <source>
        <dbReference type="ARBA" id="ARBA00001936"/>
    </source>
</evidence>
<comment type="similarity">
    <text evidence="2">Belongs to the peptidase M24B family.</text>
</comment>
<evidence type="ECO:0000313" key="9">
    <source>
        <dbReference type="EMBL" id="KAK0164662.1"/>
    </source>
</evidence>
<dbReference type="InterPro" id="IPR032416">
    <property type="entry name" value="Peptidase_M24_C"/>
</dbReference>
<dbReference type="Gene3D" id="3.90.230.10">
    <property type="entry name" value="Creatinase/methionine aminopeptidase superfamily"/>
    <property type="match status" value="1"/>
</dbReference>
<evidence type="ECO:0000259" key="6">
    <source>
        <dbReference type="Pfam" id="PF00557"/>
    </source>
</evidence>
<dbReference type="SUPFAM" id="SSF53092">
    <property type="entry name" value="Creatinase/prolidase N-terminal domain"/>
    <property type="match status" value="1"/>
</dbReference>
<dbReference type="InterPro" id="IPR000994">
    <property type="entry name" value="Pept_M24"/>
</dbReference>